<dbReference type="PANTHER" id="PTHR21528">
    <property type="entry name" value="DEHYDRODOLICHYL DIPHOSPHATE SYNTHASE COMPLEX SUBUNIT NUS1"/>
    <property type="match status" value="1"/>
</dbReference>
<evidence type="ECO:0000256" key="11">
    <source>
        <dbReference type="ARBA" id="ARBA00023136"/>
    </source>
</evidence>
<keyword evidence="6" id="KW-0808">Transferase</keyword>
<comment type="caution">
    <text evidence="13">The sequence shown here is derived from an EMBL/GenBank/DDBJ whole genome shotgun (WGS) entry which is preliminary data.</text>
</comment>
<dbReference type="PANTHER" id="PTHR21528:SF0">
    <property type="entry name" value="DEHYDRODOLICHYL DIPHOSPHATE SYNTHASE COMPLEX SUBUNIT NUS1"/>
    <property type="match status" value="1"/>
</dbReference>
<dbReference type="Proteomes" id="UP000625711">
    <property type="component" value="Unassembled WGS sequence"/>
</dbReference>
<sequence>MFIVDYCHEFSLKDKINSLEKDVHRRKKLPNHLTVLLGQENPSYNDLANIVVWCMLNHIKFLSFYDHKGQLCKHSLEKSLTPKLCKGDHILWHEVSCLNQKNGFVGRKIHIKLISPEKEGRMALVNLTGRLANQKEEITFSVEQIDQSLYKYFEFPDPEMGLHCGQNLNFFAYPPWQMALTEFLNIKTHHKLSYNRFLKKLSIYSKCEQRKGK</sequence>
<comment type="pathway">
    <text evidence="3">Protein modification; protein glycosylation.</text>
</comment>
<comment type="cofactor">
    <cofactor evidence="1">
        <name>Mg(2+)</name>
        <dbReference type="ChEBI" id="CHEBI:18420"/>
    </cofactor>
</comment>
<dbReference type="InterPro" id="IPR036424">
    <property type="entry name" value="UPP_synth-like_sf"/>
</dbReference>
<evidence type="ECO:0000256" key="9">
    <source>
        <dbReference type="ARBA" id="ARBA00022842"/>
    </source>
</evidence>
<name>A0A834HZV9_RHYFE</name>
<keyword evidence="14" id="KW-1185">Reference proteome</keyword>
<evidence type="ECO:0000256" key="5">
    <source>
        <dbReference type="ARBA" id="ARBA00012596"/>
    </source>
</evidence>
<dbReference type="GO" id="GO:0045547">
    <property type="term" value="F:ditrans,polycis-polyprenyl diphosphate synthase [(2E,6E)-farnesyl diphosphate specific] activity"/>
    <property type="evidence" value="ECO:0007669"/>
    <property type="project" value="UniProtKB-EC"/>
</dbReference>
<dbReference type="AlphaFoldDB" id="A0A834HZV9"/>
<evidence type="ECO:0000313" key="14">
    <source>
        <dbReference type="Proteomes" id="UP000625711"/>
    </source>
</evidence>
<comment type="catalytic activity">
    <reaction evidence="12">
        <text>n isopentenyl diphosphate + (2E,6E)-farnesyl diphosphate = a di-trans,poly-cis-polyprenyl diphosphate + n diphosphate</text>
        <dbReference type="Rhea" id="RHEA:53008"/>
        <dbReference type="Rhea" id="RHEA-COMP:19494"/>
        <dbReference type="ChEBI" id="CHEBI:33019"/>
        <dbReference type="ChEBI" id="CHEBI:128769"/>
        <dbReference type="ChEBI" id="CHEBI:136960"/>
        <dbReference type="ChEBI" id="CHEBI:175763"/>
        <dbReference type="EC" id="2.5.1.87"/>
    </reaction>
</comment>
<gene>
    <name evidence="13" type="ORF">GWI33_018683</name>
</gene>
<dbReference type="OrthoDB" id="19639at2759"/>
<evidence type="ECO:0000256" key="4">
    <source>
        <dbReference type="ARBA" id="ARBA00005432"/>
    </source>
</evidence>
<evidence type="ECO:0000256" key="1">
    <source>
        <dbReference type="ARBA" id="ARBA00001946"/>
    </source>
</evidence>
<comment type="similarity">
    <text evidence="4">Belongs to the UPP synthase family.</text>
</comment>
<dbReference type="EC" id="2.5.1.87" evidence="5"/>
<dbReference type="UniPathway" id="UPA00378"/>
<evidence type="ECO:0000313" key="13">
    <source>
        <dbReference type="EMBL" id="KAF7268225.1"/>
    </source>
</evidence>
<evidence type="ECO:0000256" key="3">
    <source>
        <dbReference type="ARBA" id="ARBA00004922"/>
    </source>
</evidence>
<dbReference type="SUPFAM" id="SSF64005">
    <property type="entry name" value="Undecaprenyl diphosphate synthase"/>
    <property type="match status" value="1"/>
</dbReference>
<dbReference type="EMBL" id="JAACXV010014339">
    <property type="protein sequence ID" value="KAF7268225.1"/>
    <property type="molecule type" value="Genomic_DNA"/>
</dbReference>
<keyword evidence="8" id="KW-0256">Endoplasmic reticulum</keyword>
<keyword evidence="10" id="KW-1133">Transmembrane helix</keyword>
<evidence type="ECO:0000256" key="6">
    <source>
        <dbReference type="ARBA" id="ARBA00022679"/>
    </source>
</evidence>
<dbReference type="Gene3D" id="3.40.1180.10">
    <property type="entry name" value="Decaprenyl diphosphate synthase-like"/>
    <property type="match status" value="1"/>
</dbReference>
<dbReference type="GO" id="GO:1904423">
    <property type="term" value="C:dehydrodolichyl diphosphate synthase complex"/>
    <property type="evidence" value="ECO:0007669"/>
    <property type="project" value="InterPro"/>
</dbReference>
<proteinExistence type="inferred from homology"/>
<protein>
    <recommendedName>
        <fullName evidence="5">ditrans,polycis-polyprenyl diphosphate synthase [(2E,6E)-farnesyldiphosphate specific]</fullName>
        <ecNumber evidence="5">2.5.1.87</ecNumber>
    </recommendedName>
</protein>
<accession>A0A834HZV9</accession>
<comment type="subcellular location">
    <subcellularLocation>
        <location evidence="2">Endoplasmic reticulum membrane</location>
    </subcellularLocation>
</comment>
<evidence type="ECO:0000256" key="7">
    <source>
        <dbReference type="ARBA" id="ARBA00022692"/>
    </source>
</evidence>
<evidence type="ECO:0000256" key="2">
    <source>
        <dbReference type="ARBA" id="ARBA00004586"/>
    </source>
</evidence>
<evidence type="ECO:0000256" key="10">
    <source>
        <dbReference type="ARBA" id="ARBA00022989"/>
    </source>
</evidence>
<dbReference type="InterPro" id="IPR038887">
    <property type="entry name" value="Nus1/NgBR"/>
</dbReference>
<evidence type="ECO:0000256" key="12">
    <source>
        <dbReference type="ARBA" id="ARBA00047353"/>
    </source>
</evidence>
<keyword evidence="11" id="KW-0472">Membrane</keyword>
<organism evidence="13 14">
    <name type="scientific">Rhynchophorus ferrugineus</name>
    <name type="common">Red palm weevil</name>
    <name type="synonym">Curculio ferrugineus</name>
    <dbReference type="NCBI Taxonomy" id="354439"/>
    <lineage>
        <taxon>Eukaryota</taxon>
        <taxon>Metazoa</taxon>
        <taxon>Ecdysozoa</taxon>
        <taxon>Arthropoda</taxon>
        <taxon>Hexapoda</taxon>
        <taxon>Insecta</taxon>
        <taxon>Pterygota</taxon>
        <taxon>Neoptera</taxon>
        <taxon>Endopterygota</taxon>
        <taxon>Coleoptera</taxon>
        <taxon>Polyphaga</taxon>
        <taxon>Cucujiformia</taxon>
        <taxon>Curculionidae</taxon>
        <taxon>Dryophthorinae</taxon>
        <taxon>Rhynchophorus</taxon>
    </lineage>
</organism>
<evidence type="ECO:0000256" key="8">
    <source>
        <dbReference type="ARBA" id="ARBA00022824"/>
    </source>
</evidence>
<keyword evidence="9" id="KW-0460">Magnesium</keyword>
<keyword evidence="7" id="KW-0812">Transmembrane</keyword>
<dbReference type="GO" id="GO:0005789">
    <property type="term" value="C:endoplasmic reticulum membrane"/>
    <property type="evidence" value="ECO:0007669"/>
    <property type="project" value="UniProtKB-SubCell"/>
</dbReference>
<reference evidence="13" key="1">
    <citation type="submission" date="2020-08" db="EMBL/GenBank/DDBJ databases">
        <title>Genome sequencing and assembly of the red palm weevil Rhynchophorus ferrugineus.</title>
        <authorList>
            <person name="Dias G.B."/>
            <person name="Bergman C.M."/>
            <person name="Manee M."/>
        </authorList>
    </citation>
    <scope>NUCLEOTIDE SEQUENCE</scope>
    <source>
        <strain evidence="13">AA-2017</strain>
        <tissue evidence="13">Whole larva</tissue>
    </source>
</reference>